<sequence>MSNADPQSLRTLCLTCSGSGDLERQAARVKDGKIVAGVVSDECWFCRGEGWLHFARRAN</sequence>
<dbReference type="AlphaFoldDB" id="D3PZU6"/>
<organism evidence="1 2">
    <name type="scientific">Stackebrandtia nassauensis (strain DSM 44728 / CIP 108903 / NRRL B-16338 / NBRC 102104 / LLR-40K-21)</name>
    <dbReference type="NCBI Taxonomy" id="446470"/>
    <lineage>
        <taxon>Bacteria</taxon>
        <taxon>Bacillati</taxon>
        <taxon>Actinomycetota</taxon>
        <taxon>Actinomycetes</taxon>
        <taxon>Glycomycetales</taxon>
        <taxon>Glycomycetaceae</taxon>
        <taxon>Stackebrandtia</taxon>
    </lineage>
</organism>
<gene>
    <name evidence="1" type="ordered locus">Snas_3981</name>
</gene>
<name>D3PZU6_STANL</name>
<keyword evidence="2" id="KW-1185">Reference proteome</keyword>
<dbReference type="KEGG" id="sna:Snas_3981"/>
<accession>D3PZU6</accession>
<dbReference type="RefSeq" id="WP_013019204.1">
    <property type="nucleotide sequence ID" value="NC_013947.1"/>
</dbReference>
<proteinExistence type="predicted"/>
<dbReference type="Proteomes" id="UP000000844">
    <property type="component" value="Chromosome"/>
</dbReference>
<dbReference type="STRING" id="446470.Snas_3981"/>
<evidence type="ECO:0000313" key="1">
    <source>
        <dbReference type="EMBL" id="ADD43633.1"/>
    </source>
</evidence>
<dbReference type="HOGENOM" id="CLU_2958564_0_0_11"/>
<dbReference type="OrthoDB" id="3696204at2"/>
<dbReference type="EMBL" id="CP001778">
    <property type="protein sequence ID" value="ADD43633.1"/>
    <property type="molecule type" value="Genomic_DNA"/>
</dbReference>
<reference evidence="1 2" key="1">
    <citation type="journal article" date="2009" name="Stand. Genomic Sci.">
        <title>Complete genome sequence of Stackebrandtia nassauensis type strain (LLR-40K-21).</title>
        <authorList>
            <person name="Munk C."/>
            <person name="Lapidus A."/>
            <person name="Copeland A."/>
            <person name="Jando M."/>
            <person name="Mayilraj S."/>
            <person name="Glavina Del Rio T."/>
            <person name="Nolan M."/>
            <person name="Chen F."/>
            <person name="Lucas S."/>
            <person name="Tice H."/>
            <person name="Cheng J.F."/>
            <person name="Han C."/>
            <person name="Detter J.C."/>
            <person name="Bruce D."/>
            <person name="Goodwin L."/>
            <person name="Chain P."/>
            <person name="Pitluck S."/>
            <person name="Goker M."/>
            <person name="Ovchinikova G."/>
            <person name="Pati A."/>
            <person name="Ivanova N."/>
            <person name="Mavromatis K."/>
            <person name="Chen A."/>
            <person name="Palaniappan K."/>
            <person name="Land M."/>
            <person name="Hauser L."/>
            <person name="Chang Y.J."/>
            <person name="Jeffries C.D."/>
            <person name="Bristow J."/>
            <person name="Eisen J.A."/>
            <person name="Markowitz V."/>
            <person name="Hugenholtz P."/>
            <person name="Kyrpides N.C."/>
            <person name="Klenk H.P."/>
        </authorList>
    </citation>
    <scope>NUCLEOTIDE SEQUENCE [LARGE SCALE GENOMIC DNA]</scope>
    <source>
        <strain evidence="2">DSM 44728 / CIP 108903 / NRRL B-16338 / NBRC 102104 / LLR-40K-21</strain>
    </source>
</reference>
<protein>
    <submittedName>
        <fullName evidence="1">Uncharacterized protein</fullName>
    </submittedName>
</protein>
<evidence type="ECO:0000313" key="2">
    <source>
        <dbReference type="Proteomes" id="UP000000844"/>
    </source>
</evidence>